<dbReference type="InterPro" id="IPR006461">
    <property type="entry name" value="PLAC_motif_containing"/>
</dbReference>
<name>A0AAJ7UDF0_PETMA</name>
<dbReference type="PANTHER" id="PTHR15907">
    <property type="entry name" value="DUF614 FAMILY PROTEIN-RELATED"/>
    <property type="match status" value="1"/>
</dbReference>
<dbReference type="NCBIfam" id="TIGR01571">
    <property type="entry name" value="A_thal_Cys_rich"/>
    <property type="match status" value="1"/>
</dbReference>
<dbReference type="KEGG" id="pmrn:116955940"/>
<organism evidence="2 3">
    <name type="scientific">Petromyzon marinus</name>
    <name type="common">Sea lamprey</name>
    <dbReference type="NCBI Taxonomy" id="7757"/>
    <lineage>
        <taxon>Eukaryota</taxon>
        <taxon>Metazoa</taxon>
        <taxon>Chordata</taxon>
        <taxon>Craniata</taxon>
        <taxon>Vertebrata</taxon>
        <taxon>Cyclostomata</taxon>
        <taxon>Hyperoartia</taxon>
        <taxon>Petromyzontiformes</taxon>
        <taxon>Petromyzontidae</taxon>
        <taxon>Petromyzon</taxon>
    </lineage>
</organism>
<gene>
    <name evidence="3" type="primary">LOC116955940</name>
</gene>
<protein>
    <submittedName>
        <fullName evidence="3">Cornifelin homolog</fullName>
    </submittedName>
</protein>
<dbReference type="RefSeq" id="XP_032833191.1">
    <property type="nucleotide sequence ID" value="XM_032977300.1"/>
</dbReference>
<comment type="similarity">
    <text evidence="1">Belongs to the cornifelin family.</text>
</comment>
<proteinExistence type="inferred from homology"/>
<reference evidence="3" key="1">
    <citation type="submission" date="2025-08" db="UniProtKB">
        <authorList>
            <consortium name="RefSeq"/>
        </authorList>
    </citation>
    <scope>IDENTIFICATION</scope>
    <source>
        <tissue evidence="3">Sperm</tissue>
    </source>
</reference>
<keyword evidence="2" id="KW-1185">Reference proteome</keyword>
<dbReference type="Pfam" id="PF04749">
    <property type="entry name" value="PLAC8"/>
    <property type="match status" value="1"/>
</dbReference>
<dbReference type="AlphaFoldDB" id="A0AAJ7UDF0"/>
<accession>A0AAJ7UDF0</accession>
<dbReference type="Proteomes" id="UP001318040">
    <property type="component" value="Chromosome 62"/>
</dbReference>
<dbReference type="GeneID" id="116955940"/>
<evidence type="ECO:0000256" key="1">
    <source>
        <dbReference type="ARBA" id="ARBA00009024"/>
    </source>
</evidence>
<evidence type="ECO:0000313" key="3">
    <source>
        <dbReference type="RefSeq" id="XP_032833191.1"/>
    </source>
</evidence>
<evidence type="ECO:0000313" key="2">
    <source>
        <dbReference type="Proteomes" id="UP001318040"/>
    </source>
</evidence>
<sequence>MAHQADAYPPHHHHDHQQHHQQHQHYPVVMQQPMMQTVQVQKTNWSSGMCDCCNDMGICCCGLFFPVCLACKVSSDFGECCCTPLLVGGDLAVRTGIRERYRIQGSICDDCVCLYFCYQCTICQMAREVKHRQLQVANVQVVMQQPIVGYIG</sequence>